<sequence length="227" mass="25834">MKKTVLSIIGLALFSIVDANAQVNLQGGQSGNLGMLTFSRKDDFSKANISGSMYINEKYSTARVNGGTQTFMIRFNPYNNTMEYNNDNQEVVLTKDKNTLVEFLNGATYKLLTYKDKNSRSKEDYMKSIYDTPEVGFYKLEKVDLIPAKVPTNSYDQAAPAEYRRAKDEYFMKLGENTFVAPTKSKDIIKLFPGKEKELKEYFKSNKVNFTDDADLIKLGRYITSIL</sequence>
<comment type="caution">
    <text evidence="2">The sequence shown here is derived from an EMBL/GenBank/DDBJ whole genome shotgun (WGS) entry which is preliminary data.</text>
</comment>
<evidence type="ECO:0000313" key="2">
    <source>
        <dbReference type="EMBL" id="MDN3708080.1"/>
    </source>
</evidence>
<protein>
    <recommendedName>
        <fullName evidence="4">DUF4369 domain-containing protein</fullName>
    </recommendedName>
</protein>
<dbReference type="EMBL" id="JAUFQU010000001">
    <property type="protein sequence ID" value="MDN3708080.1"/>
    <property type="molecule type" value="Genomic_DNA"/>
</dbReference>
<feature type="chain" id="PRO_5046902896" description="DUF4369 domain-containing protein" evidence="1">
    <location>
        <begin position="22"/>
        <end position="227"/>
    </location>
</feature>
<gene>
    <name evidence="2" type="ORF">QW060_13295</name>
</gene>
<dbReference type="Proteomes" id="UP001242368">
    <property type="component" value="Unassembled WGS sequence"/>
</dbReference>
<feature type="signal peptide" evidence="1">
    <location>
        <begin position="1"/>
        <end position="21"/>
    </location>
</feature>
<accession>A0ABT8CUH1</accession>
<keyword evidence="1" id="KW-0732">Signal</keyword>
<evidence type="ECO:0000256" key="1">
    <source>
        <dbReference type="SAM" id="SignalP"/>
    </source>
</evidence>
<reference evidence="3" key="1">
    <citation type="journal article" date="2019" name="Int. J. Syst. Evol. Microbiol.">
        <title>The Global Catalogue of Microorganisms (GCM) 10K type strain sequencing project: providing services to taxonomists for standard genome sequencing and annotation.</title>
        <authorList>
            <consortium name="The Broad Institute Genomics Platform"/>
            <consortium name="The Broad Institute Genome Sequencing Center for Infectious Disease"/>
            <person name="Wu L."/>
            <person name="Ma J."/>
        </authorList>
    </citation>
    <scope>NUCLEOTIDE SEQUENCE [LARGE SCALE GENOMIC DNA]</scope>
    <source>
        <strain evidence="3">CECT 7184</strain>
    </source>
</reference>
<organism evidence="2 3">
    <name type="scientific">Paenimyroides ceti</name>
    <dbReference type="NCBI Taxonomy" id="395087"/>
    <lineage>
        <taxon>Bacteria</taxon>
        <taxon>Pseudomonadati</taxon>
        <taxon>Bacteroidota</taxon>
        <taxon>Flavobacteriia</taxon>
        <taxon>Flavobacteriales</taxon>
        <taxon>Flavobacteriaceae</taxon>
        <taxon>Paenimyroides</taxon>
    </lineage>
</organism>
<evidence type="ECO:0008006" key="4">
    <source>
        <dbReference type="Google" id="ProtNLM"/>
    </source>
</evidence>
<keyword evidence="3" id="KW-1185">Reference proteome</keyword>
<name>A0ABT8CUH1_9FLAO</name>
<evidence type="ECO:0000313" key="3">
    <source>
        <dbReference type="Proteomes" id="UP001242368"/>
    </source>
</evidence>
<proteinExistence type="predicted"/>
<dbReference type="RefSeq" id="WP_290363963.1">
    <property type="nucleotide sequence ID" value="NZ_JAUFQU010000001.1"/>
</dbReference>